<dbReference type="SMART" id="SM00360">
    <property type="entry name" value="RRM"/>
    <property type="match status" value="1"/>
</dbReference>
<name>A0AA38SBM7_9ASTR</name>
<dbReference type="PANTHER" id="PTHR34427">
    <property type="entry name" value="DUF4283 DOMAIN PROTEIN"/>
    <property type="match status" value="1"/>
</dbReference>
<gene>
    <name evidence="4" type="ORF">OSB04_un000949</name>
</gene>
<keyword evidence="5" id="KW-1185">Reference proteome</keyword>
<dbReference type="Pfam" id="PF00076">
    <property type="entry name" value="RRM_1"/>
    <property type="match status" value="1"/>
</dbReference>
<dbReference type="Gene3D" id="3.30.70.330">
    <property type="match status" value="1"/>
</dbReference>
<organism evidence="4 5">
    <name type="scientific">Centaurea solstitialis</name>
    <name type="common">yellow star-thistle</name>
    <dbReference type="NCBI Taxonomy" id="347529"/>
    <lineage>
        <taxon>Eukaryota</taxon>
        <taxon>Viridiplantae</taxon>
        <taxon>Streptophyta</taxon>
        <taxon>Embryophyta</taxon>
        <taxon>Tracheophyta</taxon>
        <taxon>Spermatophyta</taxon>
        <taxon>Magnoliopsida</taxon>
        <taxon>eudicotyledons</taxon>
        <taxon>Gunneridae</taxon>
        <taxon>Pentapetalae</taxon>
        <taxon>asterids</taxon>
        <taxon>campanulids</taxon>
        <taxon>Asterales</taxon>
        <taxon>Asteraceae</taxon>
        <taxon>Carduoideae</taxon>
        <taxon>Cardueae</taxon>
        <taxon>Centaureinae</taxon>
        <taxon>Centaurea</taxon>
    </lineage>
</organism>
<feature type="compositionally biased region" description="Pro residues" evidence="2">
    <location>
        <begin position="560"/>
        <end position="569"/>
    </location>
</feature>
<dbReference type="InterPro" id="IPR035979">
    <property type="entry name" value="RBD_domain_sf"/>
</dbReference>
<accession>A0AA38SBM7</accession>
<protein>
    <recommendedName>
        <fullName evidence="3">RRM domain-containing protein</fullName>
    </recommendedName>
</protein>
<feature type="domain" description="RRM" evidence="3">
    <location>
        <begin position="43"/>
        <end position="120"/>
    </location>
</feature>
<dbReference type="EMBL" id="JARYMX010000100">
    <property type="protein sequence ID" value="KAJ9535893.1"/>
    <property type="molecule type" value="Genomic_DNA"/>
</dbReference>
<feature type="region of interest" description="Disordered" evidence="2">
    <location>
        <begin position="539"/>
        <end position="569"/>
    </location>
</feature>
<feature type="region of interest" description="Disordered" evidence="2">
    <location>
        <begin position="347"/>
        <end position="484"/>
    </location>
</feature>
<dbReference type="PANTHER" id="PTHR34427:SF5">
    <property type="entry name" value="DUF4283 DOMAIN-CONTAINING PROTEIN"/>
    <property type="match status" value="1"/>
</dbReference>
<sequence>MESEWREVRRRKTFQQGNEGRRFQASSWSWSRSRKELFEGSAKTFYLTNLSEGSTEADLWRIFKRIGKVVDIYLAKKKNKLGERFGFARFLGITDPDGFERKLRNTWVGERKLHANLARFERKKQGTKTAQGITETLEANRGTHQQFAAAGRSFADVVANNPNTSSLQNKIRLSSIGDNREFLKKVLVGRVACFMLLQNLENSLFSEGCSGIKIKFLGGLHVALEFEEERLASSFLQDAREVWSNWFVNLAKWDSGFRAEGRLASVLFYGVPPHAWTPETFGALASKFGDVSISDGENRNMSIGRVGIFTKKPLWINESFAISIDEIDFQILAVEDTIESLKLVPSSTNSEAFSGSDDSSEDFSSSKDGDDGGDDDLEDFSSEGFRQDNEGFLDDVVVPESSRSPEISQTVAGNSERLDDLHGDVVQPPSLGNTHARVAADDSVSHPSLANTVGVPNESLRVDPFDKSTSFNPPSEGPNPIVGQESTPPTLNPSQVGVSIGTGYPLLEPEPLWNRRFRNRNRCEWFRFRFLKYGTDTGYPVSEPEPAVPGPVPKYEEPVQPVPVPVPSF</sequence>
<evidence type="ECO:0000256" key="2">
    <source>
        <dbReference type="SAM" id="MobiDB-lite"/>
    </source>
</evidence>
<dbReference type="SUPFAM" id="SSF54928">
    <property type="entry name" value="RNA-binding domain, RBD"/>
    <property type="match status" value="1"/>
</dbReference>
<evidence type="ECO:0000313" key="5">
    <source>
        <dbReference type="Proteomes" id="UP001172457"/>
    </source>
</evidence>
<feature type="compositionally biased region" description="Polar residues" evidence="2">
    <location>
        <begin position="401"/>
        <end position="413"/>
    </location>
</feature>
<evidence type="ECO:0000259" key="3">
    <source>
        <dbReference type="PROSITE" id="PS50102"/>
    </source>
</evidence>
<dbReference type="Proteomes" id="UP001172457">
    <property type="component" value="Unassembled WGS sequence"/>
</dbReference>
<dbReference type="InterPro" id="IPR012677">
    <property type="entry name" value="Nucleotide-bd_a/b_plait_sf"/>
</dbReference>
<dbReference type="CDD" id="cd00590">
    <property type="entry name" value="RRM_SF"/>
    <property type="match status" value="1"/>
</dbReference>
<comment type="caution">
    <text evidence="4">The sequence shown here is derived from an EMBL/GenBank/DDBJ whole genome shotgun (WGS) entry which is preliminary data.</text>
</comment>
<proteinExistence type="predicted"/>
<dbReference type="AlphaFoldDB" id="A0AA38SBM7"/>
<dbReference type="PROSITE" id="PS50102">
    <property type="entry name" value="RRM"/>
    <property type="match status" value="1"/>
</dbReference>
<dbReference type="InterPro" id="IPR000504">
    <property type="entry name" value="RRM_dom"/>
</dbReference>
<feature type="compositionally biased region" description="Acidic residues" evidence="2">
    <location>
        <begin position="371"/>
        <end position="381"/>
    </location>
</feature>
<evidence type="ECO:0000313" key="4">
    <source>
        <dbReference type="EMBL" id="KAJ9535893.1"/>
    </source>
</evidence>
<keyword evidence="1" id="KW-0694">RNA-binding</keyword>
<reference evidence="4" key="1">
    <citation type="submission" date="2023-03" db="EMBL/GenBank/DDBJ databases">
        <title>Chromosome-scale reference genome and RAD-based genetic map of yellow starthistle (Centaurea solstitialis) reveal putative structural variation and QTLs associated with invader traits.</title>
        <authorList>
            <person name="Reatini B."/>
            <person name="Cang F.A."/>
            <person name="Jiang Q."/>
            <person name="Mckibben M.T.W."/>
            <person name="Barker M.S."/>
            <person name="Rieseberg L.H."/>
            <person name="Dlugosch K.M."/>
        </authorList>
    </citation>
    <scope>NUCLEOTIDE SEQUENCE</scope>
    <source>
        <strain evidence="4">CAN-66</strain>
        <tissue evidence="4">Leaf</tissue>
    </source>
</reference>
<evidence type="ECO:0000256" key="1">
    <source>
        <dbReference type="PROSITE-ProRule" id="PRU00176"/>
    </source>
</evidence>
<dbReference type="GO" id="GO:0003723">
    <property type="term" value="F:RNA binding"/>
    <property type="evidence" value="ECO:0007669"/>
    <property type="project" value="UniProtKB-UniRule"/>
</dbReference>